<keyword evidence="8" id="KW-1114">Inhibition of host interferon signaling pathway by virus</keyword>
<evidence type="ECO:0000313" key="15">
    <source>
        <dbReference type="EMBL" id="JAB55741.1"/>
    </source>
</evidence>
<comment type="subunit">
    <text evidence="4">Interacts (via C-terminus) with host PPP1CB.</text>
</comment>
<dbReference type="InterPro" id="IPR019523">
    <property type="entry name" value="Prot_Pase1_reg-su15A/B_C"/>
</dbReference>
<feature type="non-terminal residue" evidence="15">
    <location>
        <position position="1"/>
    </location>
</feature>
<dbReference type="InterPro" id="IPR051254">
    <property type="entry name" value="PPP1R15"/>
</dbReference>
<evidence type="ECO:0000256" key="12">
    <source>
        <dbReference type="ARBA" id="ARBA00031298"/>
    </source>
</evidence>
<reference evidence="15" key="1">
    <citation type="journal article" date="2014" name="Insect Biochem. Mol. Biol.">
        <title>An insight into the sialome of the frog biting fly, Corethrella appendiculata.</title>
        <authorList>
            <person name="Ribeiro J.M.C."/>
            <person name="Chagas A.C."/>
            <person name="Pham V.M."/>
            <person name="Lounibos L.P."/>
            <person name="Calvo E."/>
        </authorList>
    </citation>
    <scope>NUCLEOTIDE SEQUENCE</scope>
    <source>
        <tissue evidence="15">Salivary glands</tissue>
    </source>
</reference>
<dbReference type="GO" id="GO:0034976">
    <property type="term" value="P:response to endoplasmic reticulum stress"/>
    <property type="evidence" value="ECO:0007669"/>
    <property type="project" value="TreeGrafter"/>
</dbReference>
<evidence type="ECO:0000256" key="4">
    <source>
        <dbReference type="ARBA" id="ARBA00011204"/>
    </source>
</evidence>
<comment type="similarity">
    <text evidence="3">Belongs to the PPP1R15 family.</text>
</comment>
<evidence type="ECO:0000256" key="11">
    <source>
        <dbReference type="ARBA" id="ARBA00023280"/>
    </source>
</evidence>
<keyword evidence="7" id="KW-1090">Inhibition of host innate immune response by virus</keyword>
<evidence type="ECO:0000256" key="8">
    <source>
        <dbReference type="ARBA" id="ARBA00022830"/>
    </source>
</evidence>
<dbReference type="PANTHER" id="PTHR16489:SF12">
    <property type="entry name" value="GH11727P"/>
    <property type="match status" value="1"/>
</dbReference>
<name>U5EQS2_9DIPT</name>
<keyword evidence="9" id="KW-0426">Late protein</keyword>
<proteinExistence type="evidence at transcript level"/>
<evidence type="ECO:0000256" key="2">
    <source>
        <dbReference type="ARBA" id="ARBA00007512"/>
    </source>
</evidence>
<dbReference type="EMBL" id="GANO01004130">
    <property type="protein sequence ID" value="JAB55741.1"/>
    <property type="molecule type" value="mRNA"/>
</dbReference>
<evidence type="ECO:0000256" key="10">
    <source>
        <dbReference type="ARBA" id="ARBA00023258"/>
    </source>
</evidence>
<feature type="region of interest" description="Disordered" evidence="13">
    <location>
        <begin position="265"/>
        <end position="302"/>
    </location>
</feature>
<dbReference type="PANTHER" id="PTHR16489">
    <property type="entry name" value="GH11727P"/>
    <property type="match status" value="1"/>
</dbReference>
<dbReference type="GO" id="GO:0051246">
    <property type="term" value="P:regulation of protein metabolic process"/>
    <property type="evidence" value="ECO:0007669"/>
    <property type="project" value="UniProtKB-ARBA"/>
</dbReference>
<evidence type="ECO:0000256" key="13">
    <source>
        <dbReference type="SAM" id="MobiDB-lite"/>
    </source>
</evidence>
<evidence type="ECO:0000256" key="3">
    <source>
        <dbReference type="ARBA" id="ARBA00010161"/>
    </source>
</evidence>
<comment type="function">
    <text evidence="1">Interacts with the host phosphatase PP1 catalytic subunit (PPP1CB) and recruits it to dephosphorylate EIF2S1/eIF2alpha and therefore restores the host translation that has been shut-down by the host. Also inhibits the EIF2S1/eIF2alpha-ATF4-DDIT3/CHOP pathway.</text>
</comment>
<evidence type="ECO:0000256" key="7">
    <source>
        <dbReference type="ARBA" id="ARBA00022632"/>
    </source>
</evidence>
<keyword evidence="11" id="KW-0899">Viral immunoevasion</keyword>
<organism evidence="15">
    <name type="scientific">Corethrella appendiculata</name>
    <dbReference type="NCBI Taxonomy" id="1370023"/>
    <lineage>
        <taxon>Eukaryota</taxon>
        <taxon>Metazoa</taxon>
        <taxon>Ecdysozoa</taxon>
        <taxon>Arthropoda</taxon>
        <taxon>Hexapoda</taxon>
        <taxon>Insecta</taxon>
        <taxon>Pterygota</taxon>
        <taxon>Neoptera</taxon>
        <taxon>Endopterygota</taxon>
        <taxon>Diptera</taxon>
        <taxon>Nematocera</taxon>
        <taxon>Culicoidea</taxon>
        <taxon>Chaoboridae</taxon>
        <taxon>Corethrella</taxon>
    </lineage>
</organism>
<dbReference type="Pfam" id="PF10488">
    <property type="entry name" value="PP1c_bdg"/>
    <property type="match status" value="1"/>
</dbReference>
<comment type="similarity">
    <text evidence="2">Belongs to the asfivirus DP71L family.</text>
</comment>
<dbReference type="GO" id="GO:0039502">
    <property type="term" value="P:symbiont-mediated suppression of host type I interferon-mediated signaling pathway"/>
    <property type="evidence" value="ECO:0007669"/>
    <property type="project" value="UniProtKB-KW"/>
</dbReference>
<dbReference type="GO" id="GO:0019888">
    <property type="term" value="F:protein phosphatase regulator activity"/>
    <property type="evidence" value="ECO:0007669"/>
    <property type="project" value="TreeGrafter"/>
</dbReference>
<keyword evidence="6" id="KW-0945">Host-virus interaction</keyword>
<evidence type="ECO:0000256" key="9">
    <source>
        <dbReference type="ARBA" id="ARBA00022921"/>
    </source>
</evidence>
<accession>U5EQS2</accession>
<protein>
    <recommendedName>
        <fullName evidence="5">Protein DP71L</fullName>
    </recommendedName>
    <alternativeName>
        <fullName evidence="12">MyD116 homolog</fullName>
    </alternativeName>
</protein>
<feature type="domain" description="Protein phosphatase 1 regulatory subunit 15A/B C-terminal" evidence="14">
    <location>
        <begin position="355"/>
        <end position="396"/>
    </location>
</feature>
<dbReference type="AlphaFoldDB" id="U5EQS2"/>
<evidence type="ECO:0000256" key="1">
    <source>
        <dbReference type="ARBA" id="ARBA00003756"/>
    </source>
</evidence>
<dbReference type="GO" id="GO:0000164">
    <property type="term" value="C:protein phosphatase type 1 complex"/>
    <property type="evidence" value="ECO:0007669"/>
    <property type="project" value="TreeGrafter"/>
</dbReference>
<evidence type="ECO:0000259" key="14">
    <source>
        <dbReference type="Pfam" id="PF10488"/>
    </source>
</evidence>
<evidence type="ECO:0000256" key="6">
    <source>
        <dbReference type="ARBA" id="ARBA00022581"/>
    </source>
</evidence>
<keyword evidence="10" id="KW-0922">Interferon antiviral system evasion</keyword>
<dbReference type="GO" id="GO:0005783">
    <property type="term" value="C:endoplasmic reticulum"/>
    <property type="evidence" value="ECO:0007669"/>
    <property type="project" value="TreeGrafter"/>
</dbReference>
<sequence length="402" mass="46237">TKCSSNSLPNEIHSTIKTSPSALSLSSFNPMNFYKKNKIVNKNRGAKQRHNILSDMEEDIANFTSSETENEHDDDDDDHVFDDNGMDFMIETCDNLENIKSENYVQNSVNYKRNSCPRINKIISILKSSSPPTGRTLSDKPNLSSFKEFPEIVNKSKNNNSNYENVNICNDQTDKCMAQCQCSECDSVDSFVVFSSDTPNTTPTASPKITSPQRQSPLKSILCGRINKILATNGRTCRQRQISECSDDSIVFDYDDCGYKCDDFDDTETDDSDEDDDDDTEYTEEEEEEEEEKSEDDNFVNNQNMKKVLENLISDVEENELQTQQPDSGFEDKKVRFQLKPDVHVLRAWDFAYRQARKGPWEEAARDRCRFSERIKRSSIILTPILNENHRDKIYSERFVTE</sequence>
<evidence type="ECO:0000256" key="5">
    <source>
        <dbReference type="ARBA" id="ARBA00019072"/>
    </source>
</evidence>
<feature type="compositionally biased region" description="Acidic residues" evidence="13">
    <location>
        <begin position="265"/>
        <end position="298"/>
    </location>
</feature>